<feature type="transmembrane region" description="Helical" evidence="1">
    <location>
        <begin position="21"/>
        <end position="42"/>
    </location>
</feature>
<dbReference type="RefSeq" id="WP_212921340.1">
    <property type="nucleotide sequence ID" value="NZ_BORP01000005.1"/>
</dbReference>
<evidence type="ECO:0000256" key="1">
    <source>
        <dbReference type="SAM" id="Phobius"/>
    </source>
</evidence>
<evidence type="ECO:0008006" key="4">
    <source>
        <dbReference type="Google" id="ProtNLM"/>
    </source>
</evidence>
<reference evidence="2" key="1">
    <citation type="submission" date="2021-03" db="EMBL/GenBank/DDBJ databases">
        <title>Antimicrobial resistance genes in bacteria isolated from Japanese honey, and their potential for conferring macrolide and lincosamide resistance in the American foulbrood pathogen Paenibacillus larvae.</title>
        <authorList>
            <person name="Okamoto M."/>
            <person name="Kumagai M."/>
            <person name="Kanamori H."/>
            <person name="Takamatsu D."/>
        </authorList>
    </citation>
    <scope>NUCLEOTIDE SEQUENCE</scope>
    <source>
        <strain evidence="2">J43TS3</strain>
    </source>
</reference>
<feature type="transmembrane region" description="Helical" evidence="1">
    <location>
        <begin position="203"/>
        <end position="224"/>
    </location>
</feature>
<accession>A0A919XAI2</accession>
<proteinExistence type="predicted"/>
<keyword evidence="3" id="KW-1185">Reference proteome</keyword>
<evidence type="ECO:0000313" key="3">
    <source>
        <dbReference type="Proteomes" id="UP000676917"/>
    </source>
</evidence>
<keyword evidence="1" id="KW-0812">Transmembrane</keyword>
<feature type="transmembrane region" description="Helical" evidence="1">
    <location>
        <begin position="141"/>
        <end position="163"/>
    </location>
</feature>
<evidence type="ECO:0000313" key="2">
    <source>
        <dbReference type="EMBL" id="GIO27863.1"/>
    </source>
</evidence>
<sequence>MNKQIKGLLYFYITDIRHSLLIFWSILLLVLIVSLAFSYYLLGIEDGAFTFGFPFAIYIYCIILGFLTVKETIPFAIKIGATRKNLFISLGIFFLGVALVKALVANTIQEIVLFLTKSTVLDNFKFLHPAMLVEDNWLNRVLIDTSLMFFLLAFMFIMGLLFYKYGLAGGGIVAGTLAIVFLIGIAKGWIFEFIISVSKELDMVFFIELLGVGVVLYLFSFVFVRRVTIEKRN</sequence>
<feature type="transmembrane region" description="Helical" evidence="1">
    <location>
        <begin position="48"/>
        <end position="67"/>
    </location>
</feature>
<dbReference type="AlphaFoldDB" id="A0A919XAI2"/>
<gene>
    <name evidence="2" type="ORF">J43TS3_24740</name>
</gene>
<name>A0A919XAI2_9BACI</name>
<keyword evidence="1" id="KW-1133">Transmembrane helix</keyword>
<keyword evidence="1" id="KW-0472">Membrane</keyword>
<protein>
    <recommendedName>
        <fullName evidence="4">DUF4052 domain-containing protein</fullName>
    </recommendedName>
</protein>
<dbReference type="Proteomes" id="UP000676917">
    <property type="component" value="Unassembled WGS sequence"/>
</dbReference>
<feature type="transmembrane region" description="Helical" evidence="1">
    <location>
        <begin position="170"/>
        <end position="191"/>
    </location>
</feature>
<organism evidence="2 3">
    <name type="scientific">Ornithinibacillus bavariensis</name>
    <dbReference type="NCBI Taxonomy" id="545502"/>
    <lineage>
        <taxon>Bacteria</taxon>
        <taxon>Bacillati</taxon>
        <taxon>Bacillota</taxon>
        <taxon>Bacilli</taxon>
        <taxon>Bacillales</taxon>
        <taxon>Bacillaceae</taxon>
        <taxon>Ornithinibacillus</taxon>
    </lineage>
</organism>
<feature type="transmembrane region" description="Helical" evidence="1">
    <location>
        <begin position="87"/>
        <end position="108"/>
    </location>
</feature>
<dbReference type="EMBL" id="BORP01000005">
    <property type="protein sequence ID" value="GIO27863.1"/>
    <property type="molecule type" value="Genomic_DNA"/>
</dbReference>
<comment type="caution">
    <text evidence="2">The sequence shown here is derived from an EMBL/GenBank/DDBJ whole genome shotgun (WGS) entry which is preliminary data.</text>
</comment>